<reference evidence="2" key="2">
    <citation type="submission" date="2020-05" db="EMBL/GenBank/DDBJ databases">
        <authorList>
            <person name="Kim H.-S."/>
            <person name="Proctor R.H."/>
            <person name="Brown D.W."/>
        </authorList>
    </citation>
    <scope>NUCLEOTIDE SEQUENCE</scope>
    <source>
        <strain evidence="2">NRRL 22465</strain>
    </source>
</reference>
<name>A0A8H4TQ78_9HYPO</name>
<dbReference type="AlphaFoldDB" id="A0A8H4TQ78"/>
<gene>
    <name evidence="2" type="ORF">FZEAL_11000</name>
</gene>
<dbReference type="Proteomes" id="UP000635477">
    <property type="component" value="Unassembled WGS sequence"/>
</dbReference>
<keyword evidence="3" id="KW-1185">Reference proteome</keyword>
<comment type="caution">
    <text evidence="2">The sequence shown here is derived from an EMBL/GenBank/DDBJ whole genome shotgun (WGS) entry which is preliminary data.</text>
</comment>
<organism evidence="2 3">
    <name type="scientific">Fusarium zealandicum</name>
    <dbReference type="NCBI Taxonomy" id="1053134"/>
    <lineage>
        <taxon>Eukaryota</taxon>
        <taxon>Fungi</taxon>
        <taxon>Dikarya</taxon>
        <taxon>Ascomycota</taxon>
        <taxon>Pezizomycotina</taxon>
        <taxon>Sordariomycetes</taxon>
        <taxon>Hypocreomycetidae</taxon>
        <taxon>Hypocreales</taxon>
        <taxon>Nectriaceae</taxon>
        <taxon>Fusarium</taxon>
        <taxon>Fusarium staphyleae species complex</taxon>
    </lineage>
</organism>
<evidence type="ECO:0000313" key="2">
    <source>
        <dbReference type="EMBL" id="KAF4962017.1"/>
    </source>
</evidence>
<proteinExistence type="predicted"/>
<sequence length="54" mass="6129">MDAAKASVEMEEAKNVGDKTSPSENETNIGVWTEHFNGQSTEWQDEFNKKLIKK</sequence>
<feature type="region of interest" description="Disordered" evidence="1">
    <location>
        <begin position="1"/>
        <end position="26"/>
    </location>
</feature>
<dbReference type="EMBL" id="JABEYC010001817">
    <property type="protein sequence ID" value="KAF4962017.1"/>
    <property type="molecule type" value="Genomic_DNA"/>
</dbReference>
<feature type="non-terminal residue" evidence="2">
    <location>
        <position position="54"/>
    </location>
</feature>
<accession>A0A8H4TQ78</accession>
<reference evidence="2" key="1">
    <citation type="journal article" date="2020" name="BMC Genomics">
        <title>Correction to: Identification and distribution of gene clusters required for synthesis of sphingolipid metabolism inhibitors in diverse species of the filamentous fungus Fusarium.</title>
        <authorList>
            <person name="Kim H.S."/>
            <person name="Lohmar J.M."/>
            <person name="Busman M."/>
            <person name="Brown D.W."/>
            <person name="Naumann T.A."/>
            <person name="Divon H.H."/>
            <person name="Lysoe E."/>
            <person name="Uhlig S."/>
            <person name="Proctor R.H."/>
        </authorList>
    </citation>
    <scope>NUCLEOTIDE SEQUENCE</scope>
    <source>
        <strain evidence="2">NRRL 22465</strain>
    </source>
</reference>
<evidence type="ECO:0000313" key="3">
    <source>
        <dbReference type="Proteomes" id="UP000635477"/>
    </source>
</evidence>
<evidence type="ECO:0000256" key="1">
    <source>
        <dbReference type="SAM" id="MobiDB-lite"/>
    </source>
</evidence>
<protein>
    <submittedName>
        <fullName evidence="2">Uncharacterized protein</fullName>
    </submittedName>
</protein>